<evidence type="ECO:0000313" key="4">
    <source>
        <dbReference type="Proteomes" id="UP000050523"/>
    </source>
</evidence>
<evidence type="ECO:0000256" key="2">
    <source>
        <dbReference type="SAM" id="MobiDB-lite"/>
    </source>
</evidence>
<feature type="coiled-coil region" evidence="1">
    <location>
        <begin position="76"/>
        <end position="110"/>
    </location>
</feature>
<feature type="region of interest" description="Disordered" evidence="2">
    <location>
        <begin position="1"/>
        <end position="30"/>
    </location>
</feature>
<dbReference type="AlphaFoldDB" id="A0AA40P888"/>
<accession>A0AA40P888</accession>
<reference evidence="3 4" key="1">
    <citation type="submission" date="2015-09" db="EMBL/GenBank/DDBJ databases">
        <title>Genome announcement of multiple Pseudomonas syringae strains.</title>
        <authorList>
            <person name="Thakur S."/>
            <person name="Wang P.W."/>
            <person name="Gong Y."/>
            <person name="Weir B.S."/>
            <person name="Guttman D.S."/>
        </authorList>
    </citation>
    <scope>NUCLEOTIDE SEQUENCE [LARGE SCALE GENOMIC DNA]</scope>
    <source>
        <strain evidence="3 4">ICMP9151</strain>
    </source>
</reference>
<organism evidence="3 4">
    <name type="scientific">Pseudomonas tremae</name>
    <dbReference type="NCBI Taxonomy" id="200454"/>
    <lineage>
        <taxon>Bacteria</taxon>
        <taxon>Pseudomonadati</taxon>
        <taxon>Pseudomonadota</taxon>
        <taxon>Gammaproteobacteria</taxon>
        <taxon>Pseudomonadales</taxon>
        <taxon>Pseudomonadaceae</taxon>
        <taxon>Pseudomonas</taxon>
    </lineage>
</organism>
<evidence type="ECO:0000256" key="1">
    <source>
        <dbReference type="SAM" id="Coils"/>
    </source>
</evidence>
<sequence length="111" mass="12729">MSRMEALYPRLSARQDHPDGGSSLSMSIAPPCHSSESIQWKTMEDTDLQALMKRVELLLKYAEQLKGQNALLLAQEKSWREERAQLIEKNEIARQKVESMISRLKALEQDS</sequence>
<gene>
    <name evidence="3" type="ORF">ALO43_100301</name>
</gene>
<dbReference type="NCBIfam" id="TIGR02449">
    <property type="entry name" value="TIGR02449 family protein"/>
    <property type="match status" value="1"/>
</dbReference>
<comment type="caution">
    <text evidence="3">The sequence shown here is derived from an EMBL/GenBank/DDBJ whole genome shotgun (WGS) entry which is preliminary data.</text>
</comment>
<evidence type="ECO:0008006" key="5">
    <source>
        <dbReference type="Google" id="ProtNLM"/>
    </source>
</evidence>
<keyword evidence="1" id="KW-0175">Coiled coil</keyword>
<dbReference type="InterPro" id="IPR012662">
    <property type="entry name" value="CHP02449"/>
</dbReference>
<dbReference type="Proteomes" id="UP000050523">
    <property type="component" value="Unassembled WGS sequence"/>
</dbReference>
<proteinExistence type="predicted"/>
<protein>
    <recommendedName>
        <fullName evidence="5">TIGR02449 family protein</fullName>
    </recommendedName>
</protein>
<evidence type="ECO:0000313" key="3">
    <source>
        <dbReference type="EMBL" id="KPZ06784.1"/>
    </source>
</evidence>
<name>A0AA40P888_9PSED</name>
<dbReference type="EMBL" id="LJRO01000048">
    <property type="protein sequence ID" value="KPZ06784.1"/>
    <property type="molecule type" value="Genomic_DNA"/>
</dbReference>